<organism evidence="1 2">
    <name type="scientific">Flavobacterium phage vB_FspM_lotta8-2</name>
    <dbReference type="NCBI Taxonomy" id="2686243"/>
    <lineage>
        <taxon>Viruses</taxon>
        <taxon>Duplodnaviria</taxon>
        <taxon>Heunggongvirae</taxon>
        <taxon>Uroviricota</taxon>
        <taxon>Caudoviricetes</taxon>
        <taxon>Winoviridae</taxon>
        <taxon>Pippivirus</taxon>
        <taxon>Pippivirus lotta</taxon>
    </lineage>
</organism>
<dbReference type="Pfam" id="PF16677">
    <property type="entry name" value="GP3_package"/>
    <property type="match status" value="1"/>
</dbReference>
<proteinExistence type="predicted"/>
<dbReference type="InterPro" id="IPR032066">
    <property type="entry name" value="GP3_package"/>
</dbReference>
<accession>A0A6B9LKK9</accession>
<evidence type="ECO:0000313" key="1">
    <source>
        <dbReference type="EMBL" id="QHB38534.1"/>
    </source>
</evidence>
<evidence type="ECO:0000313" key="2">
    <source>
        <dbReference type="Proteomes" id="UP000463918"/>
    </source>
</evidence>
<name>A0A6B9LKK9_9CAUD</name>
<dbReference type="EMBL" id="MN812204">
    <property type="protein sequence ID" value="QHB38534.1"/>
    <property type="molecule type" value="Genomic_DNA"/>
</dbReference>
<protein>
    <submittedName>
        <fullName evidence="1">Terminase small subunit</fullName>
    </submittedName>
</protein>
<dbReference type="Proteomes" id="UP000463918">
    <property type="component" value="Segment"/>
</dbReference>
<reference evidence="1 2" key="1">
    <citation type="journal article" date="2020" name="Viruses">
        <title>Diversity and Host Interactions Among Virulent and Temperate Baltic Sea Flavobacterium Phages.</title>
        <authorList>
            <person name="Nilsson E."/>
            <person name="Bayfield O.W."/>
            <person name="Lundin D."/>
            <person name="Antson A.A."/>
            <person name="Holmfeldt K."/>
        </authorList>
    </citation>
    <scope>NUCLEOTIDE SEQUENCE [LARGE SCALE GENOMIC DNA]</scope>
</reference>
<gene>
    <name evidence="1" type="ORF">lotta82_gp023</name>
</gene>
<sequence>MKDNNEKKLPAIKKTEAEKNKDFIQAVFDRNPVGRPRMFSRKEDLEDQIKEYFTSCYEDKIKLTITGLVLFCGFSDRKSFYEYEKNPEFSYTIKKARTLIEMNYELKLQEAFPQGATFALKNLGWTAEEQTETTIKTKTSFYIGGDDDDDEKDPIYTAYEDTE</sequence>
<dbReference type="Gene3D" id="1.10.132.80">
    <property type="match status" value="1"/>
</dbReference>